<reference evidence="3" key="1">
    <citation type="submission" date="2019-10" db="EMBL/GenBank/DDBJ databases">
        <title>Lacipirellula parvula gen. nov., sp. nov., representing a lineage of planctomycetes widespread in freshwater anoxic habitats, and description of the family Lacipirellulaceae.</title>
        <authorList>
            <person name="Dedysh S.N."/>
            <person name="Kulichevskaya I.S."/>
            <person name="Beletsky A.V."/>
            <person name="Rakitin A.L."/>
            <person name="Mardanov A.V."/>
            <person name="Ivanova A.A."/>
            <person name="Saltykova V.X."/>
            <person name="Rijpstra W.I.C."/>
            <person name="Sinninghe Damste J.S."/>
            <person name="Ravin N.V."/>
        </authorList>
    </citation>
    <scope>NUCLEOTIDE SEQUENCE [LARGE SCALE GENOMIC DNA]</scope>
    <source>
        <strain evidence="3">PX69</strain>
    </source>
</reference>
<evidence type="ECO:0000259" key="1">
    <source>
        <dbReference type="Pfam" id="PF10057"/>
    </source>
</evidence>
<dbReference type="KEGG" id="lpav:PLANPX_1891"/>
<dbReference type="InterPro" id="IPR018745">
    <property type="entry name" value="MpsC"/>
</dbReference>
<gene>
    <name evidence="2" type="ORF">PLANPX_1891</name>
</gene>
<dbReference type="AlphaFoldDB" id="A0A5K7XH46"/>
<dbReference type="Pfam" id="PF10057">
    <property type="entry name" value="MpsC"/>
    <property type="match status" value="1"/>
</dbReference>
<proteinExistence type="predicted"/>
<dbReference type="EMBL" id="AP021861">
    <property type="protein sequence ID" value="BBO32279.1"/>
    <property type="molecule type" value="Genomic_DNA"/>
</dbReference>
<evidence type="ECO:0000313" key="2">
    <source>
        <dbReference type="EMBL" id="BBO32279.1"/>
    </source>
</evidence>
<protein>
    <recommendedName>
        <fullName evidence="1">Na+-translocating membrane potential-generating system MpsC domain-containing protein</fullName>
    </recommendedName>
</protein>
<evidence type="ECO:0000313" key="3">
    <source>
        <dbReference type="Proteomes" id="UP000326837"/>
    </source>
</evidence>
<keyword evidence="3" id="KW-1185">Reference proteome</keyword>
<sequence>MPPSELSAAEQIAQLAKAMQQQRTGYAPKAVTVVMGEDTLVVTLLDALSPAEKTLAQTPEGMAQVQEYHRRLFASSDDEMRREIARITGREVREAAAEVDTSTGTVIHAFTSGAMVQVYLLAPPVAGNEVQTPAN</sequence>
<accession>A0A5K7XH46</accession>
<organism evidence="2 3">
    <name type="scientific">Lacipirellula parvula</name>
    <dbReference type="NCBI Taxonomy" id="2650471"/>
    <lineage>
        <taxon>Bacteria</taxon>
        <taxon>Pseudomonadati</taxon>
        <taxon>Planctomycetota</taxon>
        <taxon>Planctomycetia</taxon>
        <taxon>Pirellulales</taxon>
        <taxon>Lacipirellulaceae</taxon>
        <taxon>Lacipirellula</taxon>
    </lineage>
</organism>
<dbReference type="Proteomes" id="UP000326837">
    <property type="component" value="Chromosome"/>
</dbReference>
<name>A0A5K7XH46_9BACT</name>
<feature type="domain" description="Na+-translocating membrane potential-generating system MpsC" evidence="1">
    <location>
        <begin position="9"/>
        <end position="111"/>
    </location>
</feature>